<feature type="domain" description="Polymerase/histidinol phosphatase N-terminal" evidence="1">
    <location>
        <begin position="5"/>
        <end position="71"/>
    </location>
</feature>
<name>A0A6N3AZY8_9FIRM</name>
<dbReference type="AlphaFoldDB" id="A0A6N3AZY8"/>
<dbReference type="Gene3D" id="3.20.20.140">
    <property type="entry name" value="Metal-dependent hydrolases"/>
    <property type="match status" value="1"/>
</dbReference>
<dbReference type="InterPro" id="IPR016195">
    <property type="entry name" value="Pol/histidinol_Pase-like"/>
</dbReference>
<dbReference type="CDD" id="cd07432">
    <property type="entry name" value="PHP_HisPPase"/>
    <property type="match status" value="1"/>
</dbReference>
<proteinExistence type="predicted"/>
<dbReference type="InterPro" id="IPR003141">
    <property type="entry name" value="Pol/His_phosphatase_N"/>
</dbReference>
<gene>
    <name evidence="2" type="ORF">VDLFYP95_01152</name>
</gene>
<dbReference type="InterPro" id="IPR004013">
    <property type="entry name" value="PHP_dom"/>
</dbReference>
<dbReference type="SUPFAM" id="SSF89550">
    <property type="entry name" value="PHP domain-like"/>
    <property type="match status" value="1"/>
</dbReference>
<protein>
    <submittedName>
        <fullName evidence="2">PHP domain protein</fullName>
    </submittedName>
</protein>
<evidence type="ECO:0000313" key="2">
    <source>
        <dbReference type="EMBL" id="VYT96097.1"/>
    </source>
</evidence>
<dbReference type="PANTHER" id="PTHR42924:SF3">
    <property type="entry name" value="POLYMERASE_HISTIDINOL PHOSPHATASE N-TERMINAL DOMAIN-CONTAINING PROTEIN"/>
    <property type="match status" value="1"/>
</dbReference>
<organism evidence="2">
    <name type="scientific">Veillonella dispar</name>
    <dbReference type="NCBI Taxonomy" id="39778"/>
    <lineage>
        <taxon>Bacteria</taxon>
        <taxon>Bacillati</taxon>
        <taxon>Bacillota</taxon>
        <taxon>Negativicutes</taxon>
        <taxon>Veillonellales</taxon>
        <taxon>Veillonellaceae</taxon>
        <taxon>Veillonella</taxon>
    </lineage>
</organism>
<dbReference type="SMART" id="SM00481">
    <property type="entry name" value="POLIIIAc"/>
    <property type="match status" value="1"/>
</dbReference>
<accession>A0A6N3AZY8</accession>
<dbReference type="GO" id="GO:0004534">
    <property type="term" value="F:5'-3' RNA exonuclease activity"/>
    <property type="evidence" value="ECO:0007669"/>
    <property type="project" value="TreeGrafter"/>
</dbReference>
<evidence type="ECO:0000259" key="1">
    <source>
        <dbReference type="SMART" id="SM00481"/>
    </source>
</evidence>
<dbReference type="GO" id="GO:0035312">
    <property type="term" value="F:5'-3' DNA exonuclease activity"/>
    <property type="evidence" value="ECO:0007669"/>
    <property type="project" value="TreeGrafter"/>
</dbReference>
<dbReference type="Pfam" id="PF02811">
    <property type="entry name" value="PHP"/>
    <property type="match status" value="1"/>
</dbReference>
<dbReference type="InterPro" id="IPR052018">
    <property type="entry name" value="PHP_domain"/>
</dbReference>
<dbReference type="PROSITE" id="PS51257">
    <property type="entry name" value="PROKAR_LIPOPROTEIN"/>
    <property type="match status" value="1"/>
</dbReference>
<dbReference type="EMBL" id="CACRUF010000019">
    <property type="protein sequence ID" value="VYT96097.1"/>
    <property type="molecule type" value="Genomic_DNA"/>
</dbReference>
<reference evidence="2" key="1">
    <citation type="submission" date="2019-11" db="EMBL/GenBank/DDBJ databases">
        <authorList>
            <person name="Feng L."/>
        </authorList>
    </citation>
    <scope>NUCLEOTIDE SEQUENCE</scope>
    <source>
        <strain evidence="2">VdisparLFYP95</strain>
    </source>
</reference>
<dbReference type="RefSeq" id="WP_156719465.1">
    <property type="nucleotide sequence ID" value="NZ_CACRUF010000019.1"/>
</dbReference>
<dbReference type="PANTHER" id="PTHR42924">
    <property type="entry name" value="EXONUCLEASE"/>
    <property type="match status" value="1"/>
</dbReference>
<sequence>MKLVCHVHTKFSHDSMLPFWLLYSCCLYHGITHITITEHNNIDGAIAFKKYCEKKGNKVYVILGEEIMTTHGEIIGLFLNNNIKAGLSPKETIFEIKKQGGIVYIPHPYDEKRYKTVLDECYIQEFKDSIDCIEVHNGRNIDIKYDRKQNEIADKYNLRKVIGGDIHTWIEIGKDYIESDINPETPTKFIKAIEQSHFICSPVVPIAHKFTVIDRLLSFIQRRDFNGLYRTIVTRLKKNKL</sequence>